<dbReference type="Pfam" id="PF13200">
    <property type="entry name" value="DUF4015"/>
    <property type="match status" value="1"/>
</dbReference>
<proteinExistence type="predicted"/>
<gene>
    <name evidence="3" type="ORF">CJ205_01880</name>
</gene>
<feature type="signal peptide" evidence="1">
    <location>
        <begin position="1"/>
        <end position="22"/>
    </location>
</feature>
<organism evidence="3 4">
    <name type="scientific">Dolosicoccus paucivorans</name>
    <dbReference type="NCBI Taxonomy" id="84521"/>
    <lineage>
        <taxon>Bacteria</taxon>
        <taxon>Bacillati</taxon>
        <taxon>Bacillota</taxon>
        <taxon>Bacilli</taxon>
        <taxon>Lactobacillales</taxon>
        <taxon>Aerococcaceae</taxon>
        <taxon>Dolosicoccus</taxon>
    </lineage>
</organism>
<accession>A0A2N6SPD9</accession>
<evidence type="ECO:0000313" key="4">
    <source>
        <dbReference type="Proteomes" id="UP000235682"/>
    </source>
</evidence>
<dbReference type="STRING" id="84521.SAMN04487994_10354"/>
<evidence type="ECO:0000259" key="2">
    <source>
        <dbReference type="Pfam" id="PF13200"/>
    </source>
</evidence>
<keyword evidence="1" id="KW-0732">Signal</keyword>
<dbReference type="EMBL" id="PNHE01000004">
    <property type="protein sequence ID" value="PMC58943.1"/>
    <property type="molecule type" value="Genomic_DNA"/>
</dbReference>
<evidence type="ECO:0000256" key="1">
    <source>
        <dbReference type="SAM" id="SignalP"/>
    </source>
</evidence>
<comment type="caution">
    <text evidence="3">The sequence shown here is derived from an EMBL/GenBank/DDBJ whole genome shotgun (WGS) entry which is preliminary data.</text>
</comment>
<name>A0A2N6SPD9_9LACT</name>
<feature type="domain" description="DUF4015" evidence="2">
    <location>
        <begin position="104"/>
        <end position="433"/>
    </location>
</feature>
<dbReference type="SUPFAM" id="SSF51445">
    <property type="entry name" value="(Trans)glycosidases"/>
    <property type="match status" value="1"/>
</dbReference>
<protein>
    <recommendedName>
        <fullName evidence="2">DUF4015 domain-containing protein</fullName>
    </recommendedName>
</protein>
<dbReference type="PROSITE" id="PS51257">
    <property type="entry name" value="PROKAR_LIPOPROTEIN"/>
    <property type="match status" value="1"/>
</dbReference>
<evidence type="ECO:0000313" key="3">
    <source>
        <dbReference type="EMBL" id="PMC58943.1"/>
    </source>
</evidence>
<reference evidence="3 4" key="1">
    <citation type="submission" date="2017-09" db="EMBL/GenBank/DDBJ databases">
        <title>Bacterial strain isolated from the female urinary microbiota.</title>
        <authorList>
            <person name="Thomas-White K."/>
            <person name="Kumar N."/>
            <person name="Forster S."/>
            <person name="Putonti C."/>
            <person name="Lawley T."/>
            <person name="Wolfe A.J."/>
        </authorList>
    </citation>
    <scope>NUCLEOTIDE SEQUENCE [LARGE SCALE GENOMIC DNA]</scope>
    <source>
        <strain evidence="3 4">UMB0852</strain>
    </source>
</reference>
<dbReference type="InterPro" id="IPR017853">
    <property type="entry name" value="GH"/>
</dbReference>
<keyword evidence="4" id="KW-1185">Reference proteome</keyword>
<feature type="chain" id="PRO_5039605589" description="DUF4015 domain-containing protein" evidence="1">
    <location>
        <begin position="23"/>
        <end position="442"/>
    </location>
</feature>
<dbReference type="Gene3D" id="3.20.20.80">
    <property type="entry name" value="Glycosidases"/>
    <property type="match status" value="1"/>
</dbReference>
<dbReference type="InterPro" id="IPR025275">
    <property type="entry name" value="DUF4015"/>
</dbReference>
<sequence>MRYSLKKISLLTIYLSSVLVLAGCQMLGAQKNGPESADGLAIEPKYDQNEIAAFNNRKNSNQANRYENISINPKPILSKPTNLPDSLYYDSGIHIEYPETGVKGIYVTISNLANEEYFKELIQFVKSSGLNAMVIDFKDDHGNITTPLETDNPLIQENINAEVDLKEILKVLEANQIYPIARVVTFKDYLLSTDHPEFSFHNKDDGEIWEDANGARFVNPFIKEVWEYNVDVAKEAAKIGFKEIQFDYIRFPEGFNVISDTLKYGRGDYENYPSDREGDERVAAITDFLQYAHEQLMPYGTQVAADIFGYTAVARDADDVRGIGQNFAKMSEQVDVISSMIYPSHWTPGFFGLDYPDLHPYDVVDLYLFEEKAVLEDVSNPVTSRPWLQDFTDYSLAEGTYQEYGTKQVQDQVDALYDHGIHEFLLWNIFGEYTSGVDYHLN</sequence>
<dbReference type="Proteomes" id="UP000235682">
    <property type="component" value="Unassembled WGS sequence"/>
</dbReference>
<dbReference type="AlphaFoldDB" id="A0A2N6SPD9"/>